<accession>A0A6M3JPZ5</accession>
<dbReference type="EMBL" id="MT141910">
    <property type="protein sequence ID" value="QJA71920.1"/>
    <property type="molecule type" value="Genomic_DNA"/>
</dbReference>
<protein>
    <submittedName>
        <fullName evidence="1">Uncharacterized protein</fullName>
    </submittedName>
</protein>
<dbReference type="AlphaFoldDB" id="A0A6M3JPZ5"/>
<organism evidence="1">
    <name type="scientific">viral metagenome</name>
    <dbReference type="NCBI Taxonomy" id="1070528"/>
    <lineage>
        <taxon>unclassified sequences</taxon>
        <taxon>metagenomes</taxon>
        <taxon>organismal metagenomes</taxon>
    </lineage>
</organism>
<name>A0A6M3JPZ5_9ZZZZ</name>
<reference evidence="1" key="1">
    <citation type="submission" date="2020-03" db="EMBL/GenBank/DDBJ databases">
        <title>The deep terrestrial virosphere.</title>
        <authorList>
            <person name="Holmfeldt K."/>
            <person name="Nilsson E."/>
            <person name="Simone D."/>
            <person name="Lopez-Fernandez M."/>
            <person name="Wu X."/>
            <person name="de Brujin I."/>
            <person name="Lundin D."/>
            <person name="Andersson A."/>
            <person name="Bertilsson S."/>
            <person name="Dopson M."/>
        </authorList>
    </citation>
    <scope>NUCLEOTIDE SEQUENCE</scope>
    <source>
        <strain evidence="1">MM415A02987</strain>
    </source>
</reference>
<gene>
    <name evidence="1" type="ORF">MM415A02987_0010</name>
</gene>
<proteinExistence type="predicted"/>
<evidence type="ECO:0000313" key="1">
    <source>
        <dbReference type="EMBL" id="QJA71920.1"/>
    </source>
</evidence>
<sequence>MGVSQQNCTICVVAICKECRQGVIFKYVKPVSSIPTGSGYTVLTSGMPLRDMKPDIEWCDCGSDEPRYLCKVNEDDTPGLLDKCEKCEFKFACATSRIEVIYNGYK</sequence>